<dbReference type="Proteomes" id="UP001159641">
    <property type="component" value="Unassembled WGS sequence"/>
</dbReference>
<dbReference type="AlphaFoldDB" id="A0AB34HUD6"/>
<protein>
    <submittedName>
        <fullName evidence="2">Uncharacterized protein</fullName>
    </submittedName>
</protein>
<proteinExistence type="predicted"/>
<dbReference type="EMBL" id="JAIQCJ010000779">
    <property type="protein sequence ID" value="KAJ8794646.1"/>
    <property type="molecule type" value="Genomic_DNA"/>
</dbReference>
<feature type="compositionally biased region" description="Low complexity" evidence="1">
    <location>
        <begin position="52"/>
        <end position="61"/>
    </location>
</feature>
<organism evidence="2 3">
    <name type="scientific">Eschrichtius robustus</name>
    <name type="common">California gray whale</name>
    <name type="synonym">Eschrichtius gibbosus</name>
    <dbReference type="NCBI Taxonomy" id="9764"/>
    <lineage>
        <taxon>Eukaryota</taxon>
        <taxon>Metazoa</taxon>
        <taxon>Chordata</taxon>
        <taxon>Craniata</taxon>
        <taxon>Vertebrata</taxon>
        <taxon>Euteleostomi</taxon>
        <taxon>Mammalia</taxon>
        <taxon>Eutheria</taxon>
        <taxon>Laurasiatheria</taxon>
        <taxon>Artiodactyla</taxon>
        <taxon>Whippomorpha</taxon>
        <taxon>Cetacea</taxon>
        <taxon>Mysticeti</taxon>
        <taxon>Eschrichtiidae</taxon>
        <taxon>Eschrichtius</taxon>
    </lineage>
</organism>
<reference evidence="2 3" key="1">
    <citation type="submission" date="2022-11" db="EMBL/GenBank/DDBJ databases">
        <title>Whole genome sequence of Eschrichtius robustus ER-17-0199.</title>
        <authorList>
            <person name="Bruniche-Olsen A."/>
            <person name="Black A.N."/>
            <person name="Fields C.J."/>
            <person name="Walden K."/>
            <person name="Dewoody J.A."/>
        </authorList>
    </citation>
    <scope>NUCLEOTIDE SEQUENCE [LARGE SCALE GENOMIC DNA]</scope>
    <source>
        <strain evidence="2">ER-17-0199</strain>
        <tissue evidence="2">Blubber</tissue>
    </source>
</reference>
<feature type="region of interest" description="Disordered" evidence="1">
    <location>
        <begin position="1"/>
        <end position="78"/>
    </location>
</feature>
<keyword evidence="3" id="KW-1185">Reference proteome</keyword>
<sequence>MVAVELHLPGLSGSREPRRGRPRLHSGKRKRGRQRPISSQRVRPRAPRAPRAPRTYGGWLRPRGRGLGKPRAGGRPVGAGELPVLLLVLPQRLHPRRRGRDGGQGARLANLPNPRGSAAAAFAAA</sequence>
<evidence type="ECO:0000256" key="1">
    <source>
        <dbReference type="SAM" id="MobiDB-lite"/>
    </source>
</evidence>
<comment type="caution">
    <text evidence="2">The sequence shown here is derived from an EMBL/GenBank/DDBJ whole genome shotgun (WGS) entry which is preliminary data.</text>
</comment>
<evidence type="ECO:0000313" key="3">
    <source>
        <dbReference type="Proteomes" id="UP001159641"/>
    </source>
</evidence>
<feature type="region of interest" description="Disordered" evidence="1">
    <location>
        <begin position="93"/>
        <end position="125"/>
    </location>
</feature>
<evidence type="ECO:0000313" key="2">
    <source>
        <dbReference type="EMBL" id="KAJ8794646.1"/>
    </source>
</evidence>
<feature type="compositionally biased region" description="Basic residues" evidence="1">
    <location>
        <begin position="18"/>
        <end position="34"/>
    </location>
</feature>
<gene>
    <name evidence="2" type="ORF">J1605_003117</name>
</gene>
<accession>A0AB34HUD6</accession>
<name>A0AB34HUD6_ESCRO</name>